<dbReference type="RefSeq" id="WP_200345136.1">
    <property type="nucleotide sequence ID" value="NZ_NRSJ01000006.1"/>
</dbReference>
<dbReference type="SUPFAM" id="SSF50249">
    <property type="entry name" value="Nucleic acid-binding proteins"/>
    <property type="match status" value="2"/>
</dbReference>
<evidence type="ECO:0000259" key="2">
    <source>
        <dbReference type="SMART" id="SM00955"/>
    </source>
</evidence>
<keyword evidence="1" id="KW-0269">Exonuclease</keyword>
<protein>
    <submittedName>
        <fullName evidence="3">Exoribonuclease II</fullName>
    </submittedName>
</protein>
<name>A0AAJ0U2N5_9GAMM</name>
<evidence type="ECO:0000313" key="3">
    <source>
        <dbReference type="EMBL" id="MBK1703963.1"/>
    </source>
</evidence>
<dbReference type="InterPro" id="IPR012340">
    <property type="entry name" value="NA-bd_OB-fold"/>
</dbReference>
<dbReference type="Pfam" id="PF00773">
    <property type="entry name" value="RNB"/>
    <property type="match status" value="2"/>
</dbReference>
<sequence>MSFHQATPRTGSLVVYKSRPARVLATADKIEIEIEGGQTKRVRPKDVLPLHPGPVTSLSNLRPSEVDPQEAWELLEGTESDLKELAELLYGEHTPGAAWGAWEWLSEGLWFEGTTAVLRPRAAEAIERDRAEREAKASAERAWAEMLERLREGRFADTDRESLQEVERLATAQGEHSRILKALGYEENPASAYRLLVAVGYWEPEHNPYPVRVGAPQEDSAVPVPSLAVAADAAPDVGRESDRLDLTYLPALAIDDEGNQDPDDAISVDGERVWVHVADVAHLVAADSELEQEARARGANLYLPERTIHMLPPAVTEQLGLGLQERSPALSFGITLDAEGAIADVLVQPSLVRVQRLSYAEADRRLEQPPLSELAAVAERYRARRLAQGATEIDLPEVSVRVQEGEVVIRPVERSGARALVTELMLMAGEAAARYCQARAIPIPYATQPAPERIEQPAGMAAMYAYRRLFKPSRSLVGEPSRHFGLGLDAYTRATSPLRRYSDLLVHQQLRAHLQGAEPLTAEQVSRRIGEAEQGAMTARRAERQSNLHWKLVHLGRNPRWSGEGVVVELQERKAVLMIPPLALETRIRAKPDMALDQRIPLALAEVDLAQGECQFRVRG</sequence>
<dbReference type="EMBL" id="NRSJ01000006">
    <property type="protein sequence ID" value="MBK1703963.1"/>
    <property type="molecule type" value="Genomic_DNA"/>
</dbReference>
<dbReference type="Proteomes" id="UP001296776">
    <property type="component" value="Unassembled WGS sequence"/>
</dbReference>
<accession>A0AAJ0U2N5</accession>
<evidence type="ECO:0000313" key="4">
    <source>
        <dbReference type="Proteomes" id="UP001296776"/>
    </source>
</evidence>
<dbReference type="InterPro" id="IPR050180">
    <property type="entry name" value="RNR_Ribonuclease"/>
</dbReference>
<keyword evidence="1" id="KW-0378">Hydrolase</keyword>
<dbReference type="Gene3D" id="2.40.50.140">
    <property type="entry name" value="Nucleic acid-binding proteins"/>
    <property type="match status" value="1"/>
</dbReference>
<dbReference type="GO" id="GO:0006402">
    <property type="term" value="P:mRNA catabolic process"/>
    <property type="evidence" value="ECO:0007669"/>
    <property type="project" value="TreeGrafter"/>
</dbReference>
<dbReference type="AlphaFoldDB" id="A0AAJ0U2N5"/>
<reference evidence="3" key="2">
    <citation type="journal article" date="2020" name="Microorganisms">
        <title>Osmotic Adaptation and Compatible Solute Biosynthesis of Phototrophic Bacteria as Revealed from Genome Analyses.</title>
        <authorList>
            <person name="Imhoff J.F."/>
            <person name="Rahn T."/>
            <person name="Kunzel S."/>
            <person name="Keller A."/>
            <person name="Neulinger S.C."/>
        </authorList>
    </citation>
    <scope>NUCLEOTIDE SEQUENCE</scope>
    <source>
        <strain evidence="3">DSM 11080</strain>
    </source>
</reference>
<reference evidence="3" key="1">
    <citation type="submission" date="2017-08" db="EMBL/GenBank/DDBJ databases">
        <authorList>
            <person name="Imhoff J.F."/>
            <person name="Rahn T."/>
            <person name="Kuenzel S."/>
            <person name="Neulinger S.C."/>
        </authorList>
    </citation>
    <scope>NUCLEOTIDE SEQUENCE</scope>
    <source>
        <strain evidence="3">DSM 11080</strain>
    </source>
</reference>
<dbReference type="Pfam" id="PF18614">
    <property type="entry name" value="RNase_II_C_S1"/>
    <property type="match status" value="1"/>
</dbReference>
<proteinExistence type="predicted"/>
<dbReference type="Pfam" id="PF23161">
    <property type="entry name" value="HTH_RNase_II"/>
    <property type="match status" value="1"/>
</dbReference>
<dbReference type="InterPro" id="IPR036388">
    <property type="entry name" value="WH-like_DNA-bd_sf"/>
</dbReference>
<dbReference type="PANTHER" id="PTHR23355:SF42">
    <property type="entry name" value="RIBONUCLEASE II, CHLOROPLASTIC_MITOCHONDRIAL"/>
    <property type="match status" value="1"/>
</dbReference>
<dbReference type="SMART" id="SM00955">
    <property type="entry name" value="RNB"/>
    <property type="match status" value="1"/>
</dbReference>
<dbReference type="GO" id="GO:0000175">
    <property type="term" value="F:3'-5'-RNA exonuclease activity"/>
    <property type="evidence" value="ECO:0007669"/>
    <property type="project" value="TreeGrafter"/>
</dbReference>
<evidence type="ECO:0000256" key="1">
    <source>
        <dbReference type="ARBA" id="ARBA00022839"/>
    </source>
</evidence>
<dbReference type="InterPro" id="IPR022966">
    <property type="entry name" value="RNase_II/R_CS"/>
</dbReference>
<dbReference type="GO" id="GO:0000932">
    <property type="term" value="C:P-body"/>
    <property type="evidence" value="ECO:0007669"/>
    <property type="project" value="TreeGrafter"/>
</dbReference>
<dbReference type="PANTHER" id="PTHR23355">
    <property type="entry name" value="RIBONUCLEASE"/>
    <property type="match status" value="1"/>
</dbReference>
<dbReference type="PROSITE" id="PS01175">
    <property type="entry name" value="RIBONUCLEASE_II"/>
    <property type="match status" value="1"/>
</dbReference>
<keyword evidence="4" id="KW-1185">Reference proteome</keyword>
<dbReference type="Gene3D" id="1.10.10.10">
    <property type="entry name" value="Winged helix-like DNA-binding domain superfamily/Winged helix DNA-binding domain"/>
    <property type="match status" value="1"/>
</dbReference>
<keyword evidence="1" id="KW-0540">Nuclease</keyword>
<dbReference type="InterPro" id="IPR001900">
    <property type="entry name" value="RNase_II/R"/>
</dbReference>
<dbReference type="GO" id="GO:0003723">
    <property type="term" value="F:RNA binding"/>
    <property type="evidence" value="ECO:0007669"/>
    <property type="project" value="InterPro"/>
</dbReference>
<organism evidence="3 4">
    <name type="scientific">Halochromatium glycolicum</name>
    <dbReference type="NCBI Taxonomy" id="85075"/>
    <lineage>
        <taxon>Bacteria</taxon>
        <taxon>Pseudomonadati</taxon>
        <taxon>Pseudomonadota</taxon>
        <taxon>Gammaproteobacteria</taxon>
        <taxon>Chromatiales</taxon>
        <taxon>Chromatiaceae</taxon>
        <taxon>Halochromatium</taxon>
    </lineage>
</organism>
<feature type="domain" description="RNB" evidence="2">
    <location>
        <begin position="243"/>
        <end position="516"/>
    </location>
</feature>
<dbReference type="InterPro" id="IPR040596">
    <property type="entry name" value="RNase_II_C_S1"/>
</dbReference>
<dbReference type="InterPro" id="IPR056404">
    <property type="entry name" value="HTH_RNase_II"/>
</dbReference>
<gene>
    <name evidence="3" type="ORF">CKO40_05250</name>
</gene>
<comment type="caution">
    <text evidence="3">The sequence shown here is derived from an EMBL/GenBank/DDBJ whole genome shotgun (WGS) entry which is preliminary data.</text>
</comment>